<dbReference type="GO" id="GO:0004637">
    <property type="term" value="F:phosphoribosylamine-glycine ligase activity"/>
    <property type="evidence" value="ECO:0007669"/>
    <property type="project" value="UniProtKB-UniRule"/>
</dbReference>
<dbReference type="Gene3D" id="3.30.1490.20">
    <property type="entry name" value="ATP-grasp fold, A domain"/>
    <property type="match status" value="1"/>
</dbReference>
<comment type="cofactor">
    <cofactor evidence="1">
        <name>Mn(2+)</name>
        <dbReference type="ChEBI" id="CHEBI:29035"/>
    </cofactor>
</comment>
<evidence type="ECO:0000256" key="2">
    <source>
        <dbReference type="ARBA" id="ARBA00001946"/>
    </source>
</evidence>
<dbReference type="SMART" id="SM01209">
    <property type="entry name" value="GARS_A"/>
    <property type="match status" value="1"/>
</dbReference>
<dbReference type="PANTHER" id="PTHR43472:SF1">
    <property type="entry name" value="PHOSPHORIBOSYLAMINE--GLYCINE LIGASE, CHLOROPLASTIC"/>
    <property type="match status" value="1"/>
</dbReference>
<dbReference type="GO" id="GO:0006189">
    <property type="term" value="P:'de novo' IMP biosynthetic process"/>
    <property type="evidence" value="ECO:0007669"/>
    <property type="project" value="UniProtKB-UniRule"/>
</dbReference>
<dbReference type="Gene3D" id="3.40.50.20">
    <property type="match status" value="1"/>
</dbReference>
<dbReference type="InterPro" id="IPR020562">
    <property type="entry name" value="PRibGlycinamide_synth_N"/>
</dbReference>
<evidence type="ECO:0000256" key="5">
    <source>
        <dbReference type="ARBA" id="ARBA00022598"/>
    </source>
</evidence>
<keyword evidence="7 12" id="KW-0658">Purine biosynthesis</keyword>
<dbReference type="GO" id="GO:0009113">
    <property type="term" value="P:purine nucleobase biosynthetic process"/>
    <property type="evidence" value="ECO:0007669"/>
    <property type="project" value="InterPro"/>
</dbReference>
<dbReference type="SUPFAM" id="SSF56059">
    <property type="entry name" value="Glutathione synthetase ATP-binding domain-like"/>
    <property type="match status" value="1"/>
</dbReference>
<evidence type="ECO:0000256" key="9">
    <source>
        <dbReference type="ARBA" id="ARBA00038345"/>
    </source>
</evidence>
<evidence type="ECO:0000256" key="4">
    <source>
        <dbReference type="ARBA" id="ARBA00013255"/>
    </source>
</evidence>
<dbReference type="Pfam" id="PF02844">
    <property type="entry name" value="GARS_N"/>
    <property type="match status" value="1"/>
</dbReference>
<dbReference type="EMBL" id="PGXC01000002">
    <property type="protein sequence ID" value="PKK91604.1"/>
    <property type="molecule type" value="Genomic_DNA"/>
</dbReference>
<protein>
    <recommendedName>
        <fullName evidence="4 12">Phosphoribosylamine--glycine ligase</fullName>
        <ecNumber evidence="4 12">6.3.4.13</ecNumber>
    </recommendedName>
    <alternativeName>
        <fullName evidence="12">GARS</fullName>
    </alternativeName>
    <alternativeName>
        <fullName evidence="10 12">Glycinamide ribonucleotide synthetase</fullName>
    </alternativeName>
    <alternativeName>
        <fullName evidence="11 12">Phosphoribosylglycinamide synthetase</fullName>
    </alternativeName>
</protein>
<evidence type="ECO:0000256" key="3">
    <source>
        <dbReference type="ARBA" id="ARBA00005174"/>
    </source>
</evidence>
<evidence type="ECO:0000256" key="7">
    <source>
        <dbReference type="ARBA" id="ARBA00022755"/>
    </source>
</evidence>
<organism evidence="15 16">
    <name type="scientific">Candidatus Wallbacteria bacterium HGW-Wallbacteria-1</name>
    <dbReference type="NCBI Taxonomy" id="2013854"/>
    <lineage>
        <taxon>Bacteria</taxon>
        <taxon>Candidatus Walliibacteriota</taxon>
    </lineage>
</organism>
<proteinExistence type="inferred from homology"/>
<evidence type="ECO:0000256" key="12">
    <source>
        <dbReference type="HAMAP-Rule" id="MF_00138"/>
    </source>
</evidence>
<dbReference type="NCBIfam" id="TIGR00877">
    <property type="entry name" value="purD"/>
    <property type="match status" value="1"/>
</dbReference>
<dbReference type="Pfam" id="PF02843">
    <property type="entry name" value="GARS_C"/>
    <property type="match status" value="1"/>
</dbReference>
<dbReference type="SUPFAM" id="SSF52440">
    <property type="entry name" value="PreATP-grasp domain"/>
    <property type="match status" value="1"/>
</dbReference>
<evidence type="ECO:0000256" key="13">
    <source>
        <dbReference type="PROSITE-ProRule" id="PRU00409"/>
    </source>
</evidence>
<evidence type="ECO:0000313" key="15">
    <source>
        <dbReference type="EMBL" id="PKK91604.1"/>
    </source>
</evidence>
<dbReference type="GO" id="GO:0046872">
    <property type="term" value="F:metal ion binding"/>
    <property type="evidence" value="ECO:0007669"/>
    <property type="project" value="InterPro"/>
</dbReference>
<evidence type="ECO:0000256" key="11">
    <source>
        <dbReference type="ARBA" id="ARBA00042864"/>
    </source>
</evidence>
<dbReference type="InterPro" id="IPR016185">
    <property type="entry name" value="PreATP-grasp_dom_sf"/>
</dbReference>
<dbReference type="Proteomes" id="UP000233256">
    <property type="component" value="Unassembled WGS sequence"/>
</dbReference>
<comment type="caution">
    <text evidence="15">The sequence shown here is derived from an EMBL/GenBank/DDBJ whole genome shotgun (WGS) entry which is preliminary data.</text>
</comment>
<keyword evidence="8 13" id="KW-0067">ATP-binding</keyword>
<name>A0A2N1PTD9_9BACT</name>
<keyword evidence="5 12" id="KW-0436">Ligase</keyword>
<dbReference type="InterPro" id="IPR020560">
    <property type="entry name" value="PRibGlycinamide_synth_C-dom"/>
</dbReference>
<reference evidence="15 16" key="1">
    <citation type="journal article" date="2017" name="ISME J.">
        <title>Potential for microbial H2 and metal transformations associated with novel bacteria and archaea in deep terrestrial subsurface sediments.</title>
        <authorList>
            <person name="Hernsdorf A.W."/>
            <person name="Amano Y."/>
            <person name="Miyakawa K."/>
            <person name="Ise K."/>
            <person name="Suzuki Y."/>
            <person name="Anantharaman K."/>
            <person name="Probst A."/>
            <person name="Burstein D."/>
            <person name="Thomas B.C."/>
            <person name="Banfield J.F."/>
        </authorList>
    </citation>
    <scope>NUCLEOTIDE SEQUENCE [LARGE SCALE GENOMIC DNA]</scope>
    <source>
        <strain evidence="15">HGW-Wallbacteria-1</strain>
    </source>
</reference>
<comment type="similarity">
    <text evidence="9 12">Belongs to the GARS family.</text>
</comment>
<dbReference type="InterPro" id="IPR020559">
    <property type="entry name" value="PRibGlycinamide_synth_CS"/>
</dbReference>
<dbReference type="SMART" id="SM01210">
    <property type="entry name" value="GARS_C"/>
    <property type="match status" value="1"/>
</dbReference>
<evidence type="ECO:0000259" key="14">
    <source>
        <dbReference type="PROSITE" id="PS50975"/>
    </source>
</evidence>
<dbReference type="InterPro" id="IPR000115">
    <property type="entry name" value="PRibGlycinamide_synth"/>
</dbReference>
<dbReference type="InterPro" id="IPR020561">
    <property type="entry name" value="PRibGlycinamid_synth_ATP-grasp"/>
</dbReference>
<feature type="domain" description="ATP-grasp" evidence="14">
    <location>
        <begin position="107"/>
        <end position="314"/>
    </location>
</feature>
<evidence type="ECO:0000256" key="1">
    <source>
        <dbReference type="ARBA" id="ARBA00001936"/>
    </source>
</evidence>
<gene>
    <name evidence="12" type="primary">purD</name>
    <name evidence="15" type="ORF">CVV64_02720</name>
</gene>
<sequence>MNVLVIGRGGREHALLWKLSKSPRIGKLYAATGNGGISRIATCVDIKAENVEDLLAFAREKKIDMTIVGPEVSLNLGIVDLFTEAGLTIFGPTRKGSFIESSKGSAKSFMHKYNIPTTFFASFDNQEEAFTYIEEKGAPLVIKADGLTAGRGAIFAHDEVTAKLAASVMLKDRVFGSAGERVIVEEYLRGTEITVLAFTDGKTIVPMPSVEVNYSSFDRGRGPTTGGMGTCSPSRAAMDMPLADMVRKRVLEPALKGLKKEKLHYKGILYTRMVITDEGPKVVEFNVRFGDPETQTLMPRLKTDLLTILEAIRDEKLHEIDIEWDERQAMCTVIASGGYPMRYETGYKISGLDNIPETDDTFVFHAGTMTKGDGLVTSGGRVLNIVTLGDNRDEMRRRGLLLAEGVQFTNKHFRADIGM</sequence>
<dbReference type="PANTHER" id="PTHR43472">
    <property type="entry name" value="PHOSPHORIBOSYLAMINE--GLYCINE LIGASE"/>
    <property type="match status" value="1"/>
</dbReference>
<dbReference type="SUPFAM" id="SSF51246">
    <property type="entry name" value="Rudiment single hybrid motif"/>
    <property type="match status" value="1"/>
</dbReference>
<dbReference type="InterPro" id="IPR013815">
    <property type="entry name" value="ATP_grasp_subdomain_1"/>
</dbReference>
<evidence type="ECO:0000256" key="6">
    <source>
        <dbReference type="ARBA" id="ARBA00022741"/>
    </source>
</evidence>
<dbReference type="HAMAP" id="MF_00138">
    <property type="entry name" value="GARS"/>
    <property type="match status" value="1"/>
</dbReference>
<comment type="pathway">
    <text evidence="3 12">Purine metabolism; IMP biosynthesis via de novo pathway; N(1)-(5-phospho-D-ribosyl)glycinamide from 5-phospho-alpha-D-ribose 1-diphosphate: step 2/2.</text>
</comment>
<dbReference type="PROSITE" id="PS50975">
    <property type="entry name" value="ATP_GRASP"/>
    <property type="match status" value="1"/>
</dbReference>
<evidence type="ECO:0000256" key="8">
    <source>
        <dbReference type="ARBA" id="ARBA00022840"/>
    </source>
</evidence>
<dbReference type="UniPathway" id="UPA00074">
    <property type="reaction ID" value="UER00125"/>
</dbReference>
<accession>A0A2N1PTD9</accession>
<evidence type="ECO:0000256" key="10">
    <source>
        <dbReference type="ARBA" id="ARBA00042242"/>
    </source>
</evidence>
<dbReference type="InterPro" id="IPR011054">
    <property type="entry name" value="Rudment_hybrid_motif"/>
</dbReference>
<dbReference type="EC" id="6.3.4.13" evidence="4 12"/>
<comment type="catalytic activity">
    <reaction evidence="12">
        <text>5-phospho-beta-D-ribosylamine + glycine + ATP = N(1)-(5-phospho-beta-D-ribosyl)glycinamide + ADP + phosphate + H(+)</text>
        <dbReference type="Rhea" id="RHEA:17453"/>
        <dbReference type="ChEBI" id="CHEBI:15378"/>
        <dbReference type="ChEBI" id="CHEBI:30616"/>
        <dbReference type="ChEBI" id="CHEBI:43474"/>
        <dbReference type="ChEBI" id="CHEBI:57305"/>
        <dbReference type="ChEBI" id="CHEBI:58681"/>
        <dbReference type="ChEBI" id="CHEBI:143788"/>
        <dbReference type="ChEBI" id="CHEBI:456216"/>
        <dbReference type="EC" id="6.3.4.13"/>
    </reaction>
</comment>
<evidence type="ECO:0000313" key="16">
    <source>
        <dbReference type="Proteomes" id="UP000233256"/>
    </source>
</evidence>
<keyword evidence="6 13" id="KW-0547">Nucleotide-binding</keyword>
<comment type="cofactor">
    <cofactor evidence="2">
        <name>Mg(2+)</name>
        <dbReference type="ChEBI" id="CHEBI:18420"/>
    </cofactor>
</comment>
<dbReference type="PROSITE" id="PS00184">
    <property type="entry name" value="GARS"/>
    <property type="match status" value="1"/>
</dbReference>
<dbReference type="Pfam" id="PF01071">
    <property type="entry name" value="GARS_A"/>
    <property type="match status" value="1"/>
</dbReference>
<dbReference type="AlphaFoldDB" id="A0A2N1PTD9"/>
<dbReference type="Gene3D" id="3.30.470.20">
    <property type="entry name" value="ATP-grasp fold, B domain"/>
    <property type="match status" value="1"/>
</dbReference>
<dbReference type="Gene3D" id="3.90.600.10">
    <property type="entry name" value="Phosphoribosylglycinamide synthetase, C-terminal domain"/>
    <property type="match status" value="1"/>
</dbReference>
<dbReference type="GO" id="GO:0005524">
    <property type="term" value="F:ATP binding"/>
    <property type="evidence" value="ECO:0007669"/>
    <property type="project" value="UniProtKB-UniRule"/>
</dbReference>
<dbReference type="InterPro" id="IPR011761">
    <property type="entry name" value="ATP-grasp"/>
</dbReference>
<dbReference type="InterPro" id="IPR037123">
    <property type="entry name" value="PRibGlycinamide_synth_C_sf"/>
</dbReference>